<dbReference type="PANTHER" id="PTHR43796">
    <property type="entry name" value="CARBOXYNORSPERMIDINE SYNTHASE"/>
    <property type="match status" value="1"/>
</dbReference>
<dbReference type="InterPro" id="IPR036291">
    <property type="entry name" value="NAD(P)-bd_dom_sf"/>
</dbReference>
<dbReference type="GeneID" id="17323052"/>
<organism evidence="2 3">
    <name type="scientific">Chondrus crispus</name>
    <name type="common">Carrageen Irish moss</name>
    <name type="synonym">Polymorpha crispa</name>
    <dbReference type="NCBI Taxonomy" id="2769"/>
    <lineage>
        <taxon>Eukaryota</taxon>
        <taxon>Rhodophyta</taxon>
        <taxon>Florideophyceae</taxon>
        <taxon>Rhodymeniophycidae</taxon>
        <taxon>Gigartinales</taxon>
        <taxon>Gigartinaceae</taxon>
        <taxon>Chondrus</taxon>
    </lineage>
</organism>
<dbReference type="PANTHER" id="PTHR43796:SF2">
    <property type="entry name" value="CARBOXYNORSPERMIDINE SYNTHASE"/>
    <property type="match status" value="1"/>
</dbReference>
<accession>R7QCP1</accession>
<dbReference type="Gramene" id="CDF35518">
    <property type="protein sequence ID" value="CDF35518"/>
    <property type="gene ID" value="CHC_T00003850001"/>
</dbReference>
<dbReference type="Gene3D" id="3.40.50.720">
    <property type="entry name" value="NAD(P)-binding Rossmann-like Domain"/>
    <property type="match status" value="1"/>
</dbReference>
<feature type="domain" description="Saccharopine dehydrogenase NADP binding" evidence="1">
    <location>
        <begin position="54"/>
        <end position="192"/>
    </location>
</feature>
<evidence type="ECO:0000313" key="3">
    <source>
        <dbReference type="Proteomes" id="UP000012073"/>
    </source>
</evidence>
<dbReference type="RefSeq" id="XP_005715337.1">
    <property type="nucleotide sequence ID" value="XM_005715280.1"/>
</dbReference>
<gene>
    <name evidence="2" type="ORF">CHC_T00003850001</name>
</gene>
<dbReference type="KEGG" id="ccp:CHC_T00003850001"/>
<dbReference type="PhylomeDB" id="R7QCP1"/>
<keyword evidence="3" id="KW-1185">Reference proteome</keyword>
<dbReference type="EMBL" id="HG001733">
    <property type="protein sequence ID" value="CDF35518.1"/>
    <property type="molecule type" value="Genomic_DNA"/>
</dbReference>
<dbReference type="InterPro" id="IPR005097">
    <property type="entry name" value="Sacchrp_dh_NADP-bd"/>
</dbReference>
<dbReference type="SUPFAM" id="SSF51735">
    <property type="entry name" value="NAD(P)-binding Rossmann-fold domains"/>
    <property type="match status" value="1"/>
</dbReference>
<evidence type="ECO:0000259" key="1">
    <source>
        <dbReference type="Pfam" id="PF03435"/>
    </source>
</evidence>
<dbReference type="OrthoDB" id="10268090at2759"/>
<dbReference type="AlphaFoldDB" id="R7QCP1"/>
<dbReference type="STRING" id="2769.R7QCP1"/>
<dbReference type="Proteomes" id="UP000012073">
    <property type="component" value="Unassembled WGS sequence"/>
</dbReference>
<proteinExistence type="predicted"/>
<dbReference type="OMA" id="YWFDMPE"/>
<protein>
    <recommendedName>
        <fullName evidence="1">Saccharopine dehydrogenase NADP binding domain-containing protein</fullName>
    </recommendedName>
</protein>
<sequence length="450" mass="48936">MGLNAFVPTWKTHGLVKSNSLERHHTGKLVSAQRPTRQRHVVSAPLMKAAEQRVLVLGGTGRVGTETIKALARITPVPLSISVAGRDRSKGHRICRMLTTSNQNERTDLPPVDYHFKSVDITDESALIKLIKAHDVVIHTAGPFQRSKNPTGVLEAAMQANVPYMDICDDLIHAKECKKLHEVALSKGYTALISTGIYPGLSNLMAVEAASLMGTEPVKSLKIYYHTAGTGGIGATVLASTFLILSEHATCFDTHGREQKLPPAGNPEVIDFGGKLGKVTTYLLNLPEVVSLHENVFNGSPGTEIFAKFSTGPPIWNWLLQMMARRTPKSWLANRPAMLAFSKFSLPVVRAVDLLSGALTAMKIVAEGPTSSIIYSFEHDSLAECVGEATASFAVELVKKRLEGGQKGLAPGINYPEELSPDIRKHIIKNASRSANLFESTRYSSGRNWE</sequence>
<name>R7QCP1_CHOCR</name>
<reference evidence="3" key="1">
    <citation type="journal article" date="2013" name="Proc. Natl. Acad. Sci. U.S.A.">
        <title>Genome structure and metabolic features in the red seaweed Chondrus crispus shed light on evolution of the Archaeplastida.</title>
        <authorList>
            <person name="Collen J."/>
            <person name="Porcel B."/>
            <person name="Carre W."/>
            <person name="Ball S.G."/>
            <person name="Chaparro C."/>
            <person name="Tonon T."/>
            <person name="Barbeyron T."/>
            <person name="Michel G."/>
            <person name="Noel B."/>
            <person name="Valentin K."/>
            <person name="Elias M."/>
            <person name="Artiguenave F."/>
            <person name="Arun A."/>
            <person name="Aury J.M."/>
            <person name="Barbosa-Neto J.F."/>
            <person name="Bothwell J.H."/>
            <person name="Bouget F.Y."/>
            <person name="Brillet L."/>
            <person name="Cabello-Hurtado F."/>
            <person name="Capella-Gutierrez S."/>
            <person name="Charrier B."/>
            <person name="Cladiere L."/>
            <person name="Cock J.M."/>
            <person name="Coelho S.M."/>
            <person name="Colleoni C."/>
            <person name="Czjzek M."/>
            <person name="Da Silva C."/>
            <person name="Delage L."/>
            <person name="Denoeud F."/>
            <person name="Deschamps P."/>
            <person name="Dittami S.M."/>
            <person name="Gabaldon T."/>
            <person name="Gachon C.M."/>
            <person name="Groisillier A."/>
            <person name="Herve C."/>
            <person name="Jabbari K."/>
            <person name="Katinka M."/>
            <person name="Kloareg B."/>
            <person name="Kowalczyk N."/>
            <person name="Labadie K."/>
            <person name="Leblanc C."/>
            <person name="Lopez P.J."/>
            <person name="McLachlan D.H."/>
            <person name="Meslet-Cladiere L."/>
            <person name="Moustafa A."/>
            <person name="Nehr Z."/>
            <person name="Nyvall Collen P."/>
            <person name="Panaud O."/>
            <person name="Partensky F."/>
            <person name="Poulain J."/>
            <person name="Rensing S.A."/>
            <person name="Rousvoal S."/>
            <person name="Samson G."/>
            <person name="Symeonidi A."/>
            <person name="Weissenbach J."/>
            <person name="Zambounis A."/>
            <person name="Wincker P."/>
            <person name="Boyen C."/>
        </authorList>
    </citation>
    <scope>NUCLEOTIDE SEQUENCE [LARGE SCALE GENOMIC DNA]</scope>
    <source>
        <strain evidence="3">cv. Stackhouse</strain>
    </source>
</reference>
<evidence type="ECO:0000313" key="2">
    <source>
        <dbReference type="EMBL" id="CDF35518.1"/>
    </source>
</evidence>
<dbReference type="Pfam" id="PF03435">
    <property type="entry name" value="Sacchrp_dh_NADP"/>
    <property type="match status" value="1"/>
</dbReference>